<dbReference type="AlphaFoldDB" id="A0A2G8JPA7"/>
<protein>
    <recommendedName>
        <fullName evidence="8">V-type proton ATPase subunit a</fullName>
    </recommendedName>
</protein>
<evidence type="ECO:0000256" key="1">
    <source>
        <dbReference type="ARBA" id="ARBA00004141"/>
    </source>
</evidence>
<comment type="similarity">
    <text evidence="2 8">Belongs to the V-ATPase 116 kDa subunit family.</text>
</comment>
<evidence type="ECO:0000256" key="8">
    <source>
        <dbReference type="RuleBase" id="RU361189"/>
    </source>
</evidence>
<dbReference type="GO" id="GO:0005886">
    <property type="term" value="C:plasma membrane"/>
    <property type="evidence" value="ECO:0007669"/>
    <property type="project" value="TreeGrafter"/>
</dbReference>
<dbReference type="GO" id="GO:0046961">
    <property type="term" value="F:proton-transporting ATPase activity, rotational mechanism"/>
    <property type="evidence" value="ECO:0007669"/>
    <property type="project" value="InterPro"/>
</dbReference>
<dbReference type="OrthoDB" id="10264220at2759"/>
<dbReference type="PANTHER" id="PTHR11629">
    <property type="entry name" value="VACUOLAR PROTON ATPASES"/>
    <property type="match status" value="1"/>
</dbReference>
<dbReference type="GO" id="GO:0007035">
    <property type="term" value="P:vacuolar acidification"/>
    <property type="evidence" value="ECO:0007669"/>
    <property type="project" value="TreeGrafter"/>
</dbReference>
<dbReference type="GO" id="GO:0051117">
    <property type="term" value="F:ATPase binding"/>
    <property type="evidence" value="ECO:0007669"/>
    <property type="project" value="TreeGrafter"/>
</dbReference>
<keyword evidence="8" id="KW-0375">Hydrogen ion transport</keyword>
<feature type="coiled-coil region" evidence="9">
    <location>
        <begin position="79"/>
        <end position="106"/>
    </location>
</feature>
<evidence type="ECO:0000256" key="9">
    <source>
        <dbReference type="SAM" id="Coils"/>
    </source>
</evidence>
<keyword evidence="4" id="KW-0812">Transmembrane</keyword>
<dbReference type="GO" id="GO:0016471">
    <property type="term" value="C:vacuolar proton-transporting V-type ATPase complex"/>
    <property type="evidence" value="ECO:0007669"/>
    <property type="project" value="TreeGrafter"/>
</dbReference>
<evidence type="ECO:0000256" key="7">
    <source>
        <dbReference type="ARBA" id="ARBA00023136"/>
    </source>
</evidence>
<comment type="subcellular location">
    <subcellularLocation>
        <location evidence="1">Membrane</location>
        <topology evidence="1">Multi-pass membrane protein</topology>
    </subcellularLocation>
</comment>
<dbReference type="Pfam" id="PF01496">
    <property type="entry name" value="V_ATPase_I"/>
    <property type="match status" value="1"/>
</dbReference>
<dbReference type="InterPro" id="IPR002490">
    <property type="entry name" value="V-ATPase_116kDa_su"/>
</dbReference>
<organism evidence="10 11">
    <name type="scientific">Stichopus japonicus</name>
    <name type="common">Sea cucumber</name>
    <dbReference type="NCBI Taxonomy" id="307972"/>
    <lineage>
        <taxon>Eukaryota</taxon>
        <taxon>Metazoa</taxon>
        <taxon>Echinodermata</taxon>
        <taxon>Eleutherozoa</taxon>
        <taxon>Echinozoa</taxon>
        <taxon>Holothuroidea</taxon>
        <taxon>Aspidochirotacea</taxon>
        <taxon>Aspidochirotida</taxon>
        <taxon>Stichopodidae</taxon>
        <taxon>Apostichopus</taxon>
    </lineage>
</organism>
<keyword evidence="7" id="KW-0472">Membrane</keyword>
<accession>A0A2G8JPA7</accession>
<evidence type="ECO:0000256" key="2">
    <source>
        <dbReference type="ARBA" id="ARBA00009904"/>
    </source>
</evidence>
<dbReference type="GO" id="GO:0033179">
    <property type="term" value="C:proton-transporting V-type ATPase, V0 domain"/>
    <property type="evidence" value="ECO:0007669"/>
    <property type="project" value="InterPro"/>
</dbReference>
<dbReference type="Proteomes" id="UP000230750">
    <property type="component" value="Unassembled WGS sequence"/>
</dbReference>
<keyword evidence="11" id="KW-1185">Reference proteome</keyword>
<proteinExistence type="inferred from homology"/>
<evidence type="ECO:0000313" key="11">
    <source>
        <dbReference type="Proteomes" id="UP000230750"/>
    </source>
</evidence>
<evidence type="ECO:0000256" key="3">
    <source>
        <dbReference type="ARBA" id="ARBA00022448"/>
    </source>
</evidence>
<dbReference type="STRING" id="307972.A0A2G8JPA7"/>
<keyword evidence="3 8" id="KW-0813">Transport</keyword>
<dbReference type="EMBL" id="MRZV01001476">
    <property type="protein sequence ID" value="PIK37606.1"/>
    <property type="molecule type" value="Genomic_DNA"/>
</dbReference>
<name>A0A2G8JPA7_STIJA</name>
<dbReference type="PANTHER" id="PTHR11629:SF63">
    <property type="entry name" value="V-TYPE PROTON ATPASE SUBUNIT A"/>
    <property type="match status" value="1"/>
</dbReference>
<keyword evidence="5" id="KW-1133">Transmembrane helix</keyword>
<keyword evidence="6 8" id="KW-0406">Ion transport</keyword>
<evidence type="ECO:0000256" key="4">
    <source>
        <dbReference type="ARBA" id="ARBA00022692"/>
    </source>
</evidence>
<evidence type="ECO:0000256" key="5">
    <source>
        <dbReference type="ARBA" id="ARBA00022989"/>
    </source>
</evidence>
<sequence length="493" mass="56665">MGMLWEGVRGWWKGVEVGLEGMVGEERHRVNMRSVNKLQINPLILQERHARYLEREILKSQIPIPEATDNPEAPAPREMIDLESNFEKLENESREVNSNQEALKRNFLELTELKHILRKTQHFFDEAELHHQQMHDADKDEESHTLLGEEGPRIGQAMRLGYVYVLTPFCNPFLQICGRCHRRGRLAAFEQMLWRVCRGNVFLRVAEIEEPLEDPSSGDEMLKNVFIIFFQGDQLKSRVKKICEGFRAMLYPCPESQSERREMALGVMTRIEDFKAVLVQTDEHRSRVLSSAARKLSLWFIKVRKLKAIYHTLNLFNLDVTQKCLIAECWCPVADLSQIQIALRRGTERSGSSVQSILNRVDTDEAPPTYNKTNKFTSVFQSIVDSYGVSTYREVNPAPYAIITFPFLFSVMFGDLGHGAIMAIFVTVDDSEGETFSEHAREERDAGTIYGGRYNHFPDGAILHIRWVHLQRPVSKSVNIFGSSWNVSGQGFR</sequence>
<reference evidence="10 11" key="1">
    <citation type="journal article" date="2017" name="PLoS Biol.">
        <title>The sea cucumber genome provides insights into morphological evolution and visceral regeneration.</title>
        <authorList>
            <person name="Zhang X."/>
            <person name="Sun L."/>
            <person name="Yuan J."/>
            <person name="Sun Y."/>
            <person name="Gao Y."/>
            <person name="Zhang L."/>
            <person name="Li S."/>
            <person name="Dai H."/>
            <person name="Hamel J.F."/>
            <person name="Liu C."/>
            <person name="Yu Y."/>
            <person name="Liu S."/>
            <person name="Lin W."/>
            <person name="Guo K."/>
            <person name="Jin S."/>
            <person name="Xu P."/>
            <person name="Storey K.B."/>
            <person name="Huan P."/>
            <person name="Zhang T."/>
            <person name="Zhou Y."/>
            <person name="Zhang J."/>
            <person name="Lin C."/>
            <person name="Li X."/>
            <person name="Xing L."/>
            <person name="Huo D."/>
            <person name="Sun M."/>
            <person name="Wang L."/>
            <person name="Mercier A."/>
            <person name="Li F."/>
            <person name="Yang H."/>
            <person name="Xiang J."/>
        </authorList>
    </citation>
    <scope>NUCLEOTIDE SEQUENCE [LARGE SCALE GENOMIC DNA]</scope>
    <source>
        <strain evidence="10">Shaxun</strain>
        <tissue evidence="10">Muscle</tissue>
    </source>
</reference>
<evidence type="ECO:0000256" key="6">
    <source>
        <dbReference type="ARBA" id="ARBA00023065"/>
    </source>
</evidence>
<keyword evidence="9" id="KW-0175">Coiled coil</keyword>
<comment type="caution">
    <text evidence="10">The sequence shown here is derived from an EMBL/GenBank/DDBJ whole genome shotgun (WGS) entry which is preliminary data.</text>
</comment>
<gene>
    <name evidence="10" type="ORF">BSL78_25557</name>
</gene>
<evidence type="ECO:0000313" key="10">
    <source>
        <dbReference type="EMBL" id="PIK37606.1"/>
    </source>
</evidence>
<comment type="function">
    <text evidence="8">Essential component of the vacuolar proton pump (V-ATPase), a multimeric enzyme that catalyzes the translocation of protons across the membranes. Required for assembly and activity of the V-ATPase.</text>
</comment>